<name>A0A6U5W5S2_GUITH</name>
<sequence>MQMSYHYDSMNDSSALETSGFVSRMQSDVAKREEQKRINELKKTDEGKRILKQLGYMKDPKKIVSLSEREKSMAQDQTQKQLRDMVGGGTNPAPKVVVHSSTKINDKKQWDSATWAKSTYIF</sequence>
<dbReference type="EMBL" id="HBKN01002987">
    <property type="protein sequence ID" value="CAE2193222.1"/>
    <property type="molecule type" value="Transcribed_RNA"/>
</dbReference>
<dbReference type="AlphaFoldDB" id="A0A6U5W5S2"/>
<dbReference type="EMBL" id="HBKN01002984">
    <property type="protein sequence ID" value="CAE2193219.1"/>
    <property type="molecule type" value="Transcribed_RNA"/>
</dbReference>
<proteinExistence type="predicted"/>
<accession>A0A6U5W5S2</accession>
<evidence type="ECO:0000313" key="2">
    <source>
        <dbReference type="EMBL" id="CAE2193222.1"/>
    </source>
</evidence>
<protein>
    <submittedName>
        <fullName evidence="2">Uncharacterized protein</fullName>
    </submittedName>
</protein>
<organism evidence="2">
    <name type="scientific">Guillardia theta</name>
    <name type="common">Cryptophyte</name>
    <name type="synonym">Cryptomonas phi</name>
    <dbReference type="NCBI Taxonomy" id="55529"/>
    <lineage>
        <taxon>Eukaryota</taxon>
        <taxon>Cryptophyceae</taxon>
        <taxon>Pyrenomonadales</taxon>
        <taxon>Geminigeraceae</taxon>
        <taxon>Guillardia</taxon>
    </lineage>
</organism>
<reference evidence="2" key="1">
    <citation type="submission" date="2021-01" db="EMBL/GenBank/DDBJ databases">
        <authorList>
            <person name="Corre E."/>
            <person name="Pelletier E."/>
            <person name="Niang G."/>
            <person name="Scheremetjew M."/>
            <person name="Finn R."/>
            <person name="Kale V."/>
            <person name="Holt S."/>
            <person name="Cochrane G."/>
            <person name="Meng A."/>
            <person name="Brown T."/>
            <person name="Cohen L."/>
        </authorList>
    </citation>
    <scope>NUCLEOTIDE SEQUENCE</scope>
    <source>
        <strain evidence="2">CCMP 2712</strain>
    </source>
</reference>
<gene>
    <name evidence="1" type="ORF">GTHE00462_LOCUS2530</name>
    <name evidence="2" type="ORF">GTHE00462_LOCUS2533</name>
</gene>
<evidence type="ECO:0000313" key="1">
    <source>
        <dbReference type="EMBL" id="CAE2193219.1"/>
    </source>
</evidence>